<feature type="domain" description="VWFA" evidence="1">
    <location>
        <begin position="243"/>
        <end position="419"/>
    </location>
</feature>
<dbReference type="InParanoid" id="W0RFV3"/>
<dbReference type="SUPFAM" id="SSF53300">
    <property type="entry name" value="vWA-like"/>
    <property type="match status" value="1"/>
</dbReference>
<sequence length="453" mass="47728">MVPTRRLALAAALVAPAWLLPGTAGVVVGATLLGALVAAAASDWLRAPGARDVEVARELPDVVGLGDRAEGAYRVTSRWPRALTVTLLDALPPAVVRLRAGGADAGVDDESHEPPATAVRLPPLGAATVPAAFVGRARGRHALGPAALRVEGALGLVARVIRVALDDEVTVAPSLAGVRRYRLLAAEHRLREAGLRALRRRGEGTSFASLREYLPGDDPRHVDWKATARRGKPITREYAVEQRQTVIVAVDAGRLMTQLAAGDPPQPRFEFALASATLLADVAVQSGDNVGLLLFDDEVRAWVPPASGADALRRVRSALVPARATLVEPDYETAFRTLAARQRRRALVVLFTDVIDARASQVLVAVAGRSASRHLPLVVALRNDSLVAASLPAPDAPARDAYAAAAAEELLSARDEALARMRRAGVDVVDVAPAAMAAAVVNRYLEIKARGAL</sequence>
<organism evidence="2 3">
    <name type="scientific">Gemmatirosa kalamazoonensis</name>
    <dbReference type="NCBI Taxonomy" id="861299"/>
    <lineage>
        <taxon>Bacteria</taxon>
        <taxon>Pseudomonadati</taxon>
        <taxon>Gemmatimonadota</taxon>
        <taxon>Gemmatimonadia</taxon>
        <taxon>Gemmatimonadales</taxon>
        <taxon>Gemmatimonadaceae</taxon>
        <taxon>Gemmatirosa</taxon>
    </lineage>
</organism>
<evidence type="ECO:0000313" key="2">
    <source>
        <dbReference type="EMBL" id="AHG89994.1"/>
    </source>
</evidence>
<dbReference type="InterPro" id="IPR002035">
    <property type="entry name" value="VWF_A"/>
</dbReference>
<proteinExistence type="predicted"/>
<dbReference type="EMBL" id="CP007128">
    <property type="protein sequence ID" value="AHG89994.1"/>
    <property type="molecule type" value="Genomic_DNA"/>
</dbReference>
<accession>W0RFV3</accession>
<dbReference type="Proteomes" id="UP000019151">
    <property type="component" value="Chromosome"/>
</dbReference>
<dbReference type="InterPro" id="IPR002881">
    <property type="entry name" value="DUF58"/>
</dbReference>
<dbReference type="SMART" id="SM00327">
    <property type="entry name" value="VWA"/>
    <property type="match status" value="1"/>
</dbReference>
<dbReference type="KEGG" id="gba:J421_2457"/>
<dbReference type="HOGENOM" id="CLU_048408_0_0_0"/>
<dbReference type="eggNOG" id="COG1721">
    <property type="taxonomic scope" value="Bacteria"/>
</dbReference>
<protein>
    <recommendedName>
        <fullName evidence="1">VWFA domain-containing protein</fullName>
    </recommendedName>
</protein>
<dbReference type="Gene3D" id="3.40.50.410">
    <property type="entry name" value="von Willebrand factor, type A domain"/>
    <property type="match status" value="1"/>
</dbReference>
<name>W0RFV3_9BACT</name>
<dbReference type="Pfam" id="PF01882">
    <property type="entry name" value="DUF58"/>
    <property type="match status" value="1"/>
</dbReference>
<dbReference type="InterPro" id="IPR036465">
    <property type="entry name" value="vWFA_dom_sf"/>
</dbReference>
<evidence type="ECO:0000259" key="1">
    <source>
        <dbReference type="SMART" id="SM00327"/>
    </source>
</evidence>
<dbReference type="PANTHER" id="PTHR33608">
    <property type="entry name" value="BLL2464 PROTEIN"/>
    <property type="match status" value="1"/>
</dbReference>
<dbReference type="PANTHER" id="PTHR33608:SF3">
    <property type="entry name" value="SLR2013 PROTEIN"/>
    <property type="match status" value="1"/>
</dbReference>
<evidence type="ECO:0000313" key="3">
    <source>
        <dbReference type="Proteomes" id="UP000019151"/>
    </source>
</evidence>
<keyword evidence="3" id="KW-1185">Reference proteome</keyword>
<dbReference type="AlphaFoldDB" id="W0RFV3"/>
<reference evidence="2 3" key="1">
    <citation type="journal article" date="2014" name="Genome Announc.">
        <title>Genome Sequence and Methylome of Soil Bacterium Gemmatirosa kalamazoonensis KBS708T, a Member of the Rarely Cultivated Gemmatimonadetes Phylum.</title>
        <authorList>
            <person name="Debruyn J.M."/>
            <person name="Radosevich M."/>
            <person name="Wommack K.E."/>
            <person name="Polson S.W."/>
            <person name="Hauser L.J."/>
            <person name="Fawaz M.N."/>
            <person name="Korlach J."/>
            <person name="Tsai Y.C."/>
        </authorList>
    </citation>
    <scope>NUCLEOTIDE SEQUENCE [LARGE SCALE GENOMIC DNA]</scope>
    <source>
        <strain evidence="2 3">KBS708</strain>
    </source>
</reference>
<dbReference type="STRING" id="861299.J421_2457"/>
<gene>
    <name evidence="2" type="ORF">J421_2457</name>
</gene>